<organism evidence="1 2">
    <name type="scientific">Panagrolaimus sp. PS1159</name>
    <dbReference type="NCBI Taxonomy" id="55785"/>
    <lineage>
        <taxon>Eukaryota</taxon>
        <taxon>Metazoa</taxon>
        <taxon>Ecdysozoa</taxon>
        <taxon>Nematoda</taxon>
        <taxon>Chromadorea</taxon>
        <taxon>Rhabditida</taxon>
        <taxon>Tylenchina</taxon>
        <taxon>Panagrolaimomorpha</taxon>
        <taxon>Panagrolaimoidea</taxon>
        <taxon>Panagrolaimidae</taxon>
        <taxon>Panagrolaimus</taxon>
    </lineage>
</organism>
<reference evidence="2" key="1">
    <citation type="submission" date="2022-11" db="UniProtKB">
        <authorList>
            <consortium name="WormBaseParasite"/>
        </authorList>
    </citation>
    <scope>IDENTIFICATION</scope>
</reference>
<accession>A0AC35G239</accession>
<sequence>MSSHDYSSNETISVPESLSSSEVSSNLESTTTSEVSNRRSVIITLFLIGSVLTCATNCFSSFSHAGLNEAVLEVDNFINESYVQRGAQFSDGQVTLLRDVLMSSWYAGQVPGGLMSPIITDRWGRKGAYLLATGMMTFAMALQTTATAIHLPEMLLLGRLVASFFSPMSDAVAIMYLQEISPTKLRGVLSSLFNGGYAVMALLGIVLGMDGLLGNHITVLLSIPVVLGLLALPFLLWLPETPKFLMISSKNPEKALKSLEFFQGKRLENGLILEQYLREAESEPTNKDGGTMTDLFKVWYLRKALILSFGVLVLTLPFFAILQSSTHFFLFIELPKDFAQLSSTLLMVAFVFSSFIASGLIKRFGRRSLILTFGILSILCLGVFVGAAAFIHKISWSKYIALAGMTGYILCYGLAIGPISWFIPAELVPLKYRASMICVCQSLNSISIAITGFSTIPLFNVIGAYTFVALFIIPSSVAIFCLFFSLPETKGREIHEIVAILKSTQIKQGESTSIPQKSFDDF</sequence>
<evidence type="ECO:0000313" key="1">
    <source>
        <dbReference type="Proteomes" id="UP000887580"/>
    </source>
</evidence>
<dbReference type="WBParaSite" id="PS1159_v2.g22779.t1">
    <property type="protein sequence ID" value="PS1159_v2.g22779.t1"/>
    <property type="gene ID" value="PS1159_v2.g22779"/>
</dbReference>
<proteinExistence type="predicted"/>
<dbReference type="Proteomes" id="UP000887580">
    <property type="component" value="Unplaced"/>
</dbReference>
<evidence type="ECO:0000313" key="2">
    <source>
        <dbReference type="WBParaSite" id="PS1159_v2.g22779.t1"/>
    </source>
</evidence>
<protein>
    <submittedName>
        <fullName evidence="2">Major facilitator superfamily (MFS) profile domain-containing protein</fullName>
    </submittedName>
</protein>
<name>A0AC35G239_9BILA</name>